<dbReference type="PANTHER" id="PTHR23513">
    <property type="entry name" value="INTEGRAL MEMBRANE EFFLUX PROTEIN-RELATED"/>
    <property type="match status" value="1"/>
</dbReference>
<dbReference type="CDD" id="cd06173">
    <property type="entry name" value="MFS_MefA_like"/>
    <property type="match status" value="1"/>
</dbReference>
<dbReference type="InterPro" id="IPR010290">
    <property type="entry name" value="TM_effector"/>
</dbReference>
<feature type="transmembrane region" description="Helical" evidence="8">
    <location>
        <begin position="290"/>
        <end position="310"/>
    </location>
</feature>
<feature type="transmembrane region" description="Helical" evidence="8">
    <location>
        <begin position="114"/>
        <end position="135"/>
    </location>
</feature>
<evidence type="ECO:0000256" key="3">
    <source>
        <dbReference type="ARBA" id="ARBA00022475"/>
    </source>
</evidence>
<evidence type="ECO:0000313" key="9">
    <source>
        <dbReference type="EMBL" id="GGY24305.1"/>
    </source>
</evidence>
<feature type="transmembrane region" description="Helical" evidence="8">
    <location>
        <begin position="179"/>
        <end position="202"/>
    </location>
</feature>
<dbReference type="EMBL" id="BMUU01000002">
    <property type="protein sequence ID" value="GGY24305.1"/>
    <property type="molecule type" value="Genomic_DNA"/>
</dbReference>
<dbReference type="Proteomes" id="UP000600946">
    <property type="component" value="Unassembled WGS sequence"/>
</dbReference>
<feature type="transmembrane region" description="Helical" evidence="8">
    <location>
        <begin position="81"/>
        <end position="102"/>
    </location>
</feature>
<feature type="transmembrane region" description="Helical" evidence="8">
    <location>
        <begin position="341"/>
        <end position="361"/>
    </location>
</feature>
<dbReference type="Gene3D" id="1.20.1250.20">
    <property type="entry name" value="MFS general substrate transporter like domains"/>
    <property type="match status" value="1"/>
</dbReference>
<evidence type="ECO:0000256" key="7">
    <source>
        <dbReference type="SAM" id="MobiDB-lite"/>
    </source>
</evidence>
<dbReference type="PANTHER" id="PTHR23513:SF9">
    <property type="entry name" value="ENTEROBACTIN EXPORTER ENTS"/>
    <property type="match status" value="1"/>
</dbReference>
<evidence type="ECO:0000256" key="4">
    <source>
        <dbReference type="ARBA" id="ARBA00022692"/>
    </source>
</evidence>
<evidence type="ECO:0000256" key="2">
    <source>
        <dbReference type="ARBA" id="ARBA00022448"/>
    </source>
</evidence>
<feature type="transmembrane region" description="Helical" evidence="8">
    <location>
        <begin position="52"/>
        <end position="75"/>
    </location>
</feature>
<feature type="transmembrane region" description="Helical" evidence="8">
    <location>
        <begin position="263"/>
        <end position="284"/>
    </location>
</feature>
<feature type="region of interest" description="Disordered" evidence="7">
    <location>
        <begin position="1"/>
        <end position="27"/>
    </location>
</feature>
<organism evidence="9 10">
    <name type="scientific">Streptomyces xanthochromogenes</name>
    <dbReference type="NCBI Taxonomy" id="67384"/>
    <lineage>
        <taxon>Bacteria</taxon>
        <taxon>Bacillati</taxon>
        <taxon>Actinomycetota</taxon>
        <taxon>Actinomycetes</taxon>
        <taxon>Kitasatosporales</taxon>
        <taxon>Streptomycetaceae</taxon>
        <taxon>Streptomyces</taxon>
    </lineage>
</organism>
<sequence length="441" mass="46258">MTEQAEQPTDTPAAPVPATPTTGAGTAQGMAVRRRIFADLTPFRISADYRRLWFGNMVSWVGSAMTALAISLQVYDLTGSSFYVGLVGIFTLVPLVAFGLYGGAIADTVDRRKLGLYSALGSAVLSAALSAGTFAGVANVWFLYAVIALQSVCQALNGPARSAMIPRLLPPEHLPAANALNSMVMTTGTLVGPMLGGLVVGFAGYKTAYLIDAVTFAASLYAMWRLPAMLPERSAGAKRPSVLEGLRFLATRPNLRMTFFSDFCAMILAQPRALFPAVAVLWYGGDARTTGLLVAAPAIGALLGGVFSGWQGRIHRHGLAVLISVGGWGAAIAVFGLTRQLWLGLFMLAVAGFSDTVSMVFRNTMMQVAAPDDMRGRLQGVFIVVVAGGPRLGDFLAGTVADLTSPTAMVVGGGLACVLAVTVLGLSRRGFSRYDARNPVP</sequence>
<evidence type="ECO:0000256" key="6">
    <source>
        <dbReference type="ARBA" id="ARBA00023136"/>
    </source>
</evidence>
<dbReference type="InterPro" id="IPR036259">
    <property type="entry name" value="MFS_trans_sf"/>
</dbReference>
<keyword evidence="5 8" id="KW-1133">Transmembrane helix</keyword>
<feature type="transmembrane region" description="Helical" evidence="8">
    <location>
        <begin position="317"/>
        <end position="335"/>
    </location>
</feature>
<comment type="caution">
    <text evidence="9">The sequence shown here is derived from an EMBL/GenBank/DDBJ whole genome shotgun (WGS) entry which is preliminary data.</text>
</comment>
<keyword evidence="2" id="KW-0813">Transport</keyword>
<feature type="transmembrane region" description="Helical" evidence="8">
    <location>
        <begin position="407"/>
        <end position="427"/>
    </location>
</feature>
<dbReference type="Pfam" id="PF05977">
    <property type="entry name" value="MFS_3"/>
    <property type="match status" value="1"/>
</dbReference>
<feature type="transmembrane region" description="Helical" evidence="8">
    <location>
        <begin position="381"/>
        <end position="401"/>
    </location>
</feature>
<gene>
    <name evidence="9" type="ORF">GCM10010326_17460</name>
</gene>
<proteinExistence type="predicted"/>
<evidence type="ECO:0000256" key="5">
    <source>
        <dbReference type="ARBA" id="ARBA00022989"/>
    </source>
</evidence>
<reference evidence="10" key="1">
    <citation type="journal article" date="2019" name="Int. J. Syst. Evol. Microbiol.">
        <title>The Global Catalogue of Microorganisms (GCM) 10K type strain sequencing project: providing services to taxonomists for standard genome sequencing and annotation.</title>
        <authorList>
            <consortium name="The Broad Institute Genomics Platform"/>
            <consortium name="The Broad Institute Genome Sequencing Center for Infectious Disease"/>
            <person name="Wu L."/>
            <person name="Ma J."/>
        </authorList>
    </citation>
    <scope>NUCLEOTIDE SEQUENCE [LARGE SCALE GENOMIC DNA]</scope>
    <source>
        <strain evidence="10">JCM 4594</strain>
    </source>
</reference>
<keyword evidence="4 8" id="KW-0812">Transmembrane</keyword>
<accession>A0ABQ2ZVI7</accession>
<name>A0ABQ2ZVI7_9ACTN</name>
<keyword evidence="10" id="KW-1185">Reference proteome</keyword>
<evidence type="ECO:0000256" key="8">
    <source>
        <dbReference type="SAM" id="Phobius"/>
    </source>
</evidence>
<evidence type="ECO:0000256" key="1">
    <source>
        <dbReference type="ARBA" id="ARBA00004429"/>
    </source>
</evidence>
<comment type="subcellular location">
    <subcellularLocation>
        <location evidence="1">Cell inner membrane</location>
        <topology evidence="1">Multi-pass membrane protein</topology>
    </subcellularLocation>
</comment>
<protein>
    <submittedName>
        <fullName evidence="9">MFS transporter</fullName>
    </submittedName>
</protein>
<evidence type="ECO:0000313" key="10">
    <source>
        <dbReference type="Proteomes" id="UP000600946"/>
    </source>
</evidence>
<keyword evidence="6 8" id="KW-0472">Membrane</keyword>
<keyword evidence="3" id="KW-1003">Cell membrane</keyword>
<dbReference type="SUPFAM" id="SSF103473">
    <property type="entry name" value="MFS general substrate transporter"/>
    <property type="match status" value="1"/>
</dbReference>